<dbReference type="AlphaFoldDB" id="A0A427Y7M9"/>
<proteinExistence type="predicted"/>
<dbReference type="OrthoDB" id="497927at2759"/>
<dbReference type="EMBL" id="RSCD01000018">
    <property type="protein sequence ID" value="RSH87074.1"/>
    <property type="molecule type" value="Genomic_DNA"/>
</dbReference>
<feature type="compositionally biased region" description="Pro residues" evidence="1">
    <location>
        <begin position="104"/>
        <end position="113"/>
    </location>
</feature>
<feature type="compositionally biased region" description="Polar residues" evidence="1">
    <location>
        <begin position="20"/>
        <end position="29"/>
    </location>
</feature>
<dbReference type="Gene3D" id="3.40.1190.20">
    <property type="match status" value="1"/>
</dbReference>
<accession>A0A427Y7M9</accession>
<evidence type="ECO:0000313" key="4">
    <source>
        <dbReference type="Proteomes" id="UP000279259"/>
    </source>
</evidence>
<feature type="domain" description="Carbohydrate kinase PfkB" evidence="2">
    <location>
        <begin position="331"/>
        <end position="474"/>
    </location>
</feature>
<dbReference type="PANTHER" id="PTHR47098:SF2">
    <property type="entry name" value="PROTEIN MAK32"/>
    <property type="match status" value="1"/>
</dbReference>
<gene>
    <name evidence="3" type="ORF">EHS25_003563</name>
</gene>
<dbReference type="InterPro" id="IPR011611">
    <property type="entry name" value="PfkB_dom"/>
</dbReference>
<evidence type="ECO:0000313" key="3">
    <source>
        <dbReference type="EMBL" id="RSH87074.1"/>
    </source>
</evidence>
<comment type="caution">
    <text evidence="3">The sequence shown here is derived from an EMBL/GenBank/DDBJ whole genome shotgun (WGS) entry which is preliminary data.</text>
</comment>
<name>A0A427Y7M9_9TREE</name>
<keyword evidence="4" id="KW-1185">Reference proteome</keyword>
<dbReference type="InterPro" id="IPR029056">
    <property type="entry name" value="Ribokinase-like"/>
</dbReference>
<dbReference type="SUPFAM" id="SSF53613">
    <property type="entry name" value="Ribokinase-like"/>
    <property type="match status" value="1"/>
</dbReference>
<dbReference type="Proteomes" id="UP000279259">
    <property type="component" value="Unassembled WGS sequence"/>
</dbReference>
<feature type="region of interest" description="Disordered" evidence="1">
    <location>
        <begin position="1"/>
        <end position="162"/>
    </location>
</feature>
<evidence type="ECO:0000259" key="2">
    <source>
        <dbReference type="Pfam" id="PF00294"/>
    </source>
</evidence>
<dbReference type="STRING" id="1890683.A0A427Y7M9"/>
<reference evidence="3 4" key="1">
    <citation type="submission" date="2018-11" db="EMBL/GenBank/DDBJ databases">
        <title>Genome sequence of Saitozyma podzolica DSM 27192.</title>
        <authorList>
            <person name="Aliyu H."/>
            <person name="Gorte O."/>
            <person name="Ochsenreither K."/>
        </authorList>
    </citation>
    <scope>NUCLEOTIDE SEQUENCE [LARGE SCALE GENOMIC DNA]</scope>
    <source>
        <strain evidence="3 4">DSM 27192</strain>
    </source>
</reference>
<dbReference type="Pfam" id="PF00294">
    <property type="entry name" value="PfkB"/>
    <property type="match status" value="1"/>
</dbReference>
<feature type="compositionally biased region" description="Low complexity" evidence="1">
    <location>
        <begin position="53"/>
        <end position="71"/>
    </location>
</feature>
<feature type="region of interest" description="Disordered" evidence="1">
    <location>
        <begin position="479"/>
        <end position="508"/>
    </location>
</feature>
<feature type="region of interest" description="Disordered" evidence="1">
    <location>
        <begin position="295"/>
        <end position="323"/>
    </location>
</feature>
<sequence length="522" mass="55502">MASLGTVLIDAFDTPPRPSGTISASSTSRPVLRSPASYTQPTVPSSPDPCPDPSHATSSSAATAASSQSHPSLPPTPRESPQDSPVLTSQPPPASAAYASSTFPFPPPVPSFHPPRVALPRADSDPSNLRSTPSSNLAPASTAPPSGALTPQLSFSSPPPSPADVYETLGGGALYALIGARLWLAAQQLGTLVNRERKRSDGSGGDVPQRLERDLEVYGGDMWVWNEGEGTKMTRARIRYEGDVRLYQHIVKAPYRSLSSLLPTPLANAEYLHVAPPYSPQDLHALLVELEAHNGDPTPTETRREGNDVSVGPNPTSSWRPKIVFEPTPPSCHAGQKEWLERILSGIEVLSPNHEELLSFYSIPPIPLTDPTLRPTIERIISHLLHLGVGADGQGAVVVRCGKLGAVVGTRKAGLRWFPAYWAGEDESRVKDVTGAGNAFLGGYIAGLSHSSGDPYEAALYATVSASFVVEQMGLPVLLTPSPTPRPTAEQGNQSPSSGSERWNGDSPWNRLEALRARLDLA</sequence>
<dbReference type="PANTHER" id="PTHR47098">
    <property type="entry name" value="PROTEIN MAK32"/>
    <property type="match status" value="1"/>
</dbReference>
<organism evidence="3 4">
    <name type="scientific">Saitozyma podzolica</name>
    <dbReference type="NCBI Taxonomy" id="1890683"/>
    <lineage>
        <taxon>Eukaryota</taxon>
        <taxon>Fungi</taxon>
        <taxon>Dikarya</taxon>
        <taxon>Basidiomycota</taxon>
        <taxon>Agaricomycotina</taxon>
        <taxon>Tremellomycetes</taxon>
        <taxon>Tremellales</taxon>
        <taxon>Trimorphomycetaceae</taxon>
        <taxon>Saitozyma</taxon>
    </lineage>
</organism>
<evidence type="ECO:0000256" key="1">
    <source>
        <dbReference type="SAM" id="MobiDB-lite"/>
    </source>
</evidence>
<protein>
    <recommendedName>
        <fullName evidence="2">Carbohydrate kinase PfkB domain-containing protein</fullName>
    </recommendedName>
</protein>
<feature type="compositionally biased region" description="Polar residues" evidence="1">
    <location>
        <begin position="490"/>
        <end position="501"/>
    </location>
</feature>
<feature type="compositionally biased region" description="Polar residues" evidence="1">
    <location>
        <begin position="125"/>
        <end position="139"/>
    </location>
</feature>